<evidence type="ECO:0000313" key="3">
    <source>
        <dbReference type="Proteomes" id="UP000095228"/>
    </source>
</evidence>
<reference evidence="2 3" key="1">
    <citation type="submission" date="2016-06" db="EMBL/GenBank/DDBJ databases">
        <title>Three novel species with peptidoglycan cell walls form the new genus Lacunisphaera gen. nov. in the family Opitutaceae of the verrucomicrobial subdivision 4.</title>
        <authorList>
            <person name="Rast P."/>
            <person name="Gloeckner I."/>
            <person name="Jogler M."/>
            <person name="Boedeker C."/>
            <person name="Jeske O."/>
            <person name="Wiegand S."/>
            <person name="Reinhardt R."/>
            <person name="Schumann P."/>
            <person name="Rohde M."/>
            <person name="Spring S."/>
            <person name="Gloeckner F.O."/>
            <person name="Jogler C."/>
        </authorList>
    </citation>
    <scope>NUCLEOTIDE SEQUENCE [LARGE SCALE GENOMIC DNA]</scope>
    <source>
        <strain evidence="2 3">IG16b</strain>
    </source>
</reference>
<dbReference type="RefSeq" id="WP_069960494.1">
    <property type="nucleotide sequence ID" value="NZ_CP016094.1"/>
</dbReference>
<sequence>MNKTLLLIMCDFMLLNLLALTRWEKAEPSHTRLETAAPRSAEAAPAINADMVELMRVSLEDEKAARDQLSAQLGSTQGALAEREKNVAALQQQKGQLEGALGSTQASARELEQRYTAAAQDAFLTKEQLAQLQRELEEKRAEAARQQAELVRMERQQAEARQRIENLNVAVRVAEQEKQLIAQNLVEAKQQVEVERLERVKVQEQTTVLAQGVGQLAEQSGQLSQELRDNRPINPNLIFSEFLANRVQTSLTARRAGLFGPAVKEKTAQTVLVSDGDRVYALMHLSDTPFTLSEVPTDYDQVTGRLARGSFNAPIAELNFLRLDPRLVVAPVDPALSALMGTKIYQLAKEPFKFPDAVLVRADDGRYGETPFRIDPANASYVKLDNRISTRLFGEIAPKRGDLVFSKTGDLIGIMVNNDYCAVLGNFAASHKLQAGDNPEPKTSTILADLQTRWSRLPIRLQ</sequence>
<keyword evidence="3" id="KW-1185">Reference proteome</keyword>
<name>A0A1D8AQZ3_9BACT</name>
<gene>
    <name evidence="2" type="primary">smc_1</name>
    <name evidence="2" type="ORF">Verru16b_00145</name>
</gene>
<keyword evidence="1" id="KW-0175">Coiled coil</keyword>
<proteinExistence type="predicted"/>
<organism evidence="2 3">
    <name type="scientific">Lacunisphaera limnophila</name>
    <dbReference type="NCBI Taxonomy" id="1838286"/>
    <lineage>
        <taxon>Bacteria</taxon>
        <taxon>Pseudomonadati</taxon>
        <taxon>Verrucomicrobiota</taxon>
        <taxon>Opitutia</taxon>
        <taxon>Opitutales</taxon>
        <taxon>Opitutaceae</taxon>
        <taxon>Lacunisphaera</taxon>
    </lineage>
</organism>
<evidence type="ECO:0000256" key="1">
    <source>
        <dbReference type="SAM" id="Coils"/>
    </source>
</evidence>
<dbReference type="Proteomes" id="UP000095228">
    <property type="component" value="Chromosome"/>
</dbReference>
<feature type="coiled-coil region" evidence="1">
    <location>
        <begin position="80"/>
        <end position="205"/>
    </location>
</feature>
<dbReference type="STRING" id="1838286.Verru16b_00145"/>
<protein>
    <submittedName>
        <fullName evidence="2">Chromosome partition protein Smc</fullName>
    </submittedName>
</protein>
<dbReference type="AlphaFoldDB" id="A0A1D8AQZ3"/>
<dbReference type="OrthoDB" id="181250at2"/>
<accession>A0A1D8AQZ3</accession>
<evidence type="ECO:0000313" key="2">
    <source>
        <dbReference type="EMBL" id="AOS43104.1"/>
    </source>
</evidence>
<dbReference type="KEGG" id="obg:Verru16b_00145"/>
<dbReference type="EMBL" id="CP016094">
    <property type="protein sequence ID" value="AOS43104.1"/>
    <property type="molecule type" value="Genomic_DNA"/>
</dbReference>